<dbReference type="Pfam" id="PF03269">
    <property type="entry name" value="DUF268"/>
    <property type="match status" value="1"/>
</dbReference>
<protein>
    <recommendedName>
        <fullName evidence="3">DUF268 domain-containing protein</fullName>
    </recommendedName>
</protein>
<gene>
    <name evidence="1" type="ORF">A3C59_00370</name>
</gene>
<reference evidence="1 2" key="1">
    <citation type="journal article" date="2016" name="Nat. Commun.">
        <title>Thousands of microbial genomes shed light on interconnected biogeochemical processes in an aquifer system.</title>
        <authorList>
            <person name="Anantharaman K."/>
            <person name="Brown C.T."/>
            <person name="Hug L.A."/>
            <person name="Sharon I."/>
            <person name="Castelle C.J."/>
            <person name="Probst A.J."/>
            <person name="Thomas B.C."/>
            <person name="Singh A."/>
            <person name="Wilkins M.J."/>
            <person name="Karaoz U."/>
            <person name="Brodie E.L."/>
            <person name="Williams K.H."/>
            <person name="Hubbard S.S."/>
            <person name="Banfield J.F."/>
        </authorList>
    </citation>
    <scope>NUCLEOTIDE SEQUENCE [LARGE SCALE GENOMIC DNA]</scope>
</reference>
<dbReference type="EMBL" id="MFCV01000047">
    <property type="protein sequence ID" value="OGE30484.1"/>
    <property type="molecule type" value="Genomic_DNA"/>
</dbReference>
<dbReference type="SUPFAM" id="SSF53335">
    <property type="entry name" value="S-adenosyl-L-methionine-dependent methyltransferases"/>
    <property type="match status" value="1"/>
</dbReference>
<organism evidence="1 2">
    <name type="scientific">Candidatus Daviesbacteria bacterium RIFCSPHIGHO2_02_FULL_36_13</name>
    <dbReference type="NCBI Taxonomy" id="1797768"/>
    <lineage>
        <taxon>Bacteria</taxon>
        <taxon>Candidatus Daviesiibacteriota</taxon>
    </lineage>
</organism>
<dbReference type="STRING" id="1797768.A3C59_00370"/>
<dbReference type="InterPro" id="IPR004951">
    <property type="entry name" value="DUF268_CAE_spp"/>
</dbReference>
<evidence type="ECO:0008006" key="3">
    <source>
        <dbReference type="Google" id="ProtNLM"/>
    </source>
</evidence>
<comment type="caution">
    <text evidence="1">The sequence shown here is derived from an EMBL/GenBank/DDBJ whole genome shotgun (WGS) entry which is preliminary data.</text>
</comment>
<accession>A0A1F5JP93</accession>
<proteinExistence type="predicted"/>
<evidence type="ECO:0000313" key="2">
    <source>
        <dbReference type="Proteomes" id="UP000176902"/>
    </source>
</evidence>
<dbReference type="Proteomes" id="UP000176902">
    <property type="component" value="Unassembled WGS sequence"/>
</dbReference>
<dbReference type="InterPro" id="IPR029063">
    <property type="entry name" value="SAM-dependent_MTases_sf"/>
</dbReference>
<dbReference type="AlphaFoldDB" id="A0A1F5JP93"/>
<dbReference type="Gene3D" id="3.40.50.150">
    <property type="entry name" value="Vaccinia Virus protein VP39"/>
    <property type="match status" value="1"/>
</dbReference>
<name>A0A1F5JP93_9BACT</name>
<sequence length="189" mass="21925">MLQHYFYQDIWAANRIYRSGVKKHYDIGSRLDGFISHCLVFCKVIMLDIRPLRIKIPNLEFIQADCTNMRNVKSKSISSISSLHAIEHFGLGRYGDPIDPWGYKKAIDEMKRVTKKGGSIYFSVPIGMQRLEFNAHRVFNPLYVLKLFNGCSLVEFSAVDDRNSFIKDAEPNDFINNNFSCGLYHFRKN</sequence>
<evidence type="ECO:0000313" key="1">
    <source>
        <dbReference type="EMBL" id="OGE30484.1"/>
    </source>
</evidence>